<evidence type="ECO:0000313" key="4">
    <source>
        <dbReference type="Proteomes" id="UP001149607"/>
    </source>
</evidence>
<dbReference type="AlphaFoldDB" id="A0A9X4E1J0"/>
<sequence length="178" mass="20004">MRNTGSLLLAATGAAYPIVWYFGREYGVFPWLAVLMCGLWLLRAVQARGVQRRVACSAAAFFAAAVFWGRPGLMYWYPVAVSLLMLAVFGSSLFAGRTVIERLARLRYPDLPEKGVRHTRRVTQIWCVFFVFNAAVAAWLALSGRYDWWAAYTGAVSYGLMGLLFGGEWLYRKAVLKL</sequence>
<dbReference type="Proteomes" id="UP001149607">
    <property type="component" value="Chromosome"/>
</dbReference>
<feature type="transmembrane region" description="Helical" evidence="1">
    <location>
        <begin position="75"/>
        <end position="100"/>
    </location>
</feature>
<reference evidence="3" key="2">
    <citation type="submission" date="2024-02" db="EMBL/GenBank/DDBJ databases">
        <title>Neisseria leonii sp. nov.</title>
        <authorList>
            <person name="Boutroux M."/>
            <person name="Favre-Rochex S."/>
            <person name="Gorgette O."/>
            <person name="Touak G."/>
            <person name="Muhle E."/>
            <person name="Chesneau O."/>
            <person name="Clermont D."/>
            <person name="Rahi P."/>
        </authorList>
    </citation>
    <scope>NUCLEOTIDE SEQUENCE</scope>
    <source>
        <strain evidence="3">51.81</strain>
    </source>
</reference>
<keyword evidence="4" id="KW-1185">Reference proteome</keyword>
<feature type="transmembrane region" description="Helical" evidence="1">
    <location>
        <begin position="54"/>
        <end position="69"/>
    </location>
</feature>
<proteinExistence type="predicted"/>
<name>A0A9X4E1J0_9NEIS</name>
<organism evidence="2">
    <name type="scientific">Neisseria leonii</name>
    <dbReference type="NCBI Taxonomy" id="2995413"/>
    <lineage>
        <taxon>Bacteria</taxon>
        <taxon>Pseudomonadati</taxon>
        <taxon>Pseudomonadota</taxon>
        <taxon>Betaproteobacteria</taxon>
        <taxon>Neisseriales</taxon>
        <taxon>Neisseriaceae</taxon>
        <taxon>Neisseria</taxon>
    </lineage>
</organism>
<feature type="transmembrane region" description="Helical" evidence="1">
    <location>
        <begin position="121"/>
        <end position="142"/>
    </location>
</feature>
<evidence type="ECO:0000256" key="1">
    <source>
        <dbReference type="SAM" id="Phobius"/>
    </source>
</evidence>
<evidence type="ECO:0000313" key="3">
    <source>
        <dbReference type="EMBL" id="WWY02344.1"/>
    </source>
</evidence>
<protein>
    <submittedName>
        <fullName evidence="2">Uncharacterized protein</fullName>
    </submittedName>
</protein>
<evidence type="ECO:0000313" key="2">
    <source>
        <dbReference type="EMBL" id="MDD9327847.1"/>
    </source>
</evidence>
<gene>
    <name evidence="2" type="ORF">ORY91_001260</name>
    <name evidence="3" type="ORF">V9W64_06320</name>
</gene>
<feature type="transmembrane region" description="Helical" evidence="1">
    <location>
        <begin position="25"/>
        <end position="42"/>
    </location>
</feature>
<dbReference type="RefSeq" id="WP_274585018.1">
    <property type="nucleotide sequence ID" value="NZ_CP145811.1"/>
</dbReference>
<keyword evidence="1" id="KW-0812">Transmembrane</keyword>
<dbReference type="EMBL" id="JAPQFL010000003">
    <property type="protein sequence ID" value="MDD9327847.1"/>
    <property type="molecule type" value="Genomic_DNA"/>
</dbReference>
<feature type="transmembrane region" description="Helical" evidence="1">
    <location>
        <begin position="148"/>
        <end position="171"/>
    </location>
</feature>
<accession>A0A9X4E1J0</accession>
<reference evidence="2" key="1">
    <citation type="submission" date="2022-10" db="EMBL/GenBank/DDBJ databases">
        <authorList>
            <person name="Boutroux M."/>
        </authorList>
    </citation>
    <scope>NUCLEOTIDE SEQUENCE</scope>
    <source>
        <strain evidence="2">51.81</strain>
    </source>
</reference>
<keyword evidence="1" id="KW-1133">Transmembrane helix</keyword>
<keyword evidence="1" id="KW-0472">Membrane</keyword>
<dbReference type="EMBL" id="CP146598">
    <property type="protein sequence ID" value="WWY02344.1"/>
    <property type="molecule type" value="Genomic_DNA"/>
</dbReference>